<evidence type="ECO:0000313" key="2">
    <source>
        <dbReference type="EMBL" id="MBB5867045.1"/>
    </source>
</evidence>
<dbReference type="CDD" id="cd00077">
    <property type="entry name" value="HDc"/>
    <property type="match status" value="1"/>
</dbReference>
<sequence length="373" mass="41543">MQAFDDLCPRAPDWAVPWDRIRERFDWIRAMEGVAQDPVHHAEGDVAVHTWMAAQALAASPEFRALPADRRTLLFATVLLHDVAKPFCTQTGPDGRVTAHGHSRGGELAARRILWELGAPIAWREHVAALVRHHQVPFWALERADLQSIALRVSLVAGNADLAMLARADITGRTCGDAATVLENIDLFAEYCTDLGVLDRPWPFASDHARFDYFRTPGRDPAYAAFDDTRLTVTVLSGLPGVGKDTWIAAHRPGLPVVSLDATRERLRIKPTDDQGPVAAAAREEARVLLRAGRDFVWNATNISRQQRERCISLIAGYHGRVEIVALEAPPDVVRARNRQRERAVPDAALDRLIRRWESPDLTEAHTVHRITA</sequence>
<dbReference type="Gene3D" id="1.10.3090.10">
    <property type="entry name" value="cca-adding enzyme, domain 2"/>
    <property type="match status" value="1"/>
</dbReference>
<dbReference type="InterPro" id="IPR003607">
    <property type="entry name" value="HD/PDEase_dom"/>
</dbReference>
<dbReference type="InterPro" id="IPR050124">
    <property type="entry name" value="tRNA_CCA-adding_enzyme"/>
</dbReference>
<dbReference type="AlphaFoldDB" id="A0A841BHD4"/>
<evidence type="ECO:0000256" key="1">
    <source>
        <dbReference type="ARBA" id="ARBA00022741"/>
    </source>
</evidence>
<dbReference type="Pfam" id="PF13671">
    <property type="entry name" value="AAA_33"/>
    <property type="match status" value="1"/>
</dbReference>
<keyword evidence="3" id="KW-1185">Reference proteome</keyword>
<dbReference type="EMBL" id="JACHMN010000001">
    <property type="protein sequence ID" value="MBB5867045.1"/>
    <property type="molecule type" value="Genomic_DNA"/>
</dbReference>
<dbReference type="PANTHER" id="PTHR47545">
    <property type="entry name" value="MULTIFUNCTIONAL CCA PROTEIN"/>
    <property type="match status" value="1"/>
</dbReference>
<keyword evidence="2" id="KW-0418">Kinase</keyword>
<protein>
    <submittedName>
        <fullName evidence="2">Putative kinase</fullName>
    </submittedName>
</protein>
<keyword evidence="2" id="KW-0808">Transferase</keyword>
<name>A0A841BHD4_9ACTN</name>
<dbReference type="InterPro" id="IPR027417">
    <property type="entry name" value="P-loop_NTPase"/>
</dbReference>
<evidence type="ECO:0000313" key="3">
    <source>
        <dbReference type="Proteomes" id="UP000587527"/>
    </source>
</evidence>
<comment type="caution">
    <text evidence="2">The sequence shown here is derived from an EMBL/GenBank/DDBJ whole genome shotgun (WGS) entry which is preliminary data.</text>
</comment>
<dbReference type="RefSeq" id="WP_184831328.1">
    <property type="nucleotide sequence ID" value="NZ_JACHMN010000001.1"/>
</dbReference>
<dbReference type="GO" id="GO:0000166">
    <property type="term" value="F:nucleotide binding"/>
    <property type="evidence" value="ECO:0007669"/>
    <property type="project" value="UniProtKB-KW"/>
</dbReference>
<proteinExistence type="predicted"/>
<reference evidence="2 3" key="1">
    <citation type="submission" date="2020-08" db="EMBL/GenBank/DDBJ databases">
        <title>Sequencing the genomes of 1000 actinobacteria strains.</title>
        <authorList>
            <person name="Klenk H.-P."/>
        </authorList>
    </citation>
    <scope>NUCLEOTIDE SEQUENCE [LARGE SCALE GENOMIC DNA]</scope>
    <source>
        <strain evidence="2 3">DSM 45362</strain>
    </source>
</reference>
<dbReference type="Gene3D" id="3.40.50.300">
    <property type="entry name" value="P-loop containing nucleotide triphosphate hydrolases"/>
    <property type="match status" value="1"/>
</dbReference>
<gene>
    <name evidence="2" type="ORF">F4553_000424</name>
</gene>
<dbReference type="Proteomes" id="UP000587527">
    <property type="component" value="Unassembled WGS sequence"/>
</dbReference>
<dbReference type="SUPFAM" id="SSF52540">
    <property type="entry name" value="P-loop containing nucleoside triphosphate hydrolases"/>
    <property type="match status" value="1"/>
</dbReference>
<accession>A0A841BHD4</accession>
<dbReference type="SUPFAM" id="SSF109604">
    <property type="entry name" value="HD-domain/PDEase-like"/>
    <property type="match status" value="1"/>
</dbReference>
<dbReference type="PANTHER" id="PTHR47545:SF1">
    <property type="entry name" value="MULTIFUNCTIONAL CCA PROTEIN"/>
    <property type="match status" value="1"/>
</dbReference>
<organism evidence="2 3">
    <name type="scientific">Allocatelliglobosispora scoriae</name>
    <dbReference type="NCBI Taxonomy" id="643052"/>
    <lineage>
        <taxon>Bacteria</taxon>
        <taxon>Bacillati</taxon>
        <taxon>Actinomycetota</taxon>
        <taxon>Actinomycetes</taxon>
        <taxon>Micromonosporales</taxon>
        <taxon>Micromonosporaceae</taxon>
        <taxon>Allocatelliglobosispora</taxon>
    </lineage>
</organism>
<keyword evidence="1" id="KW-0547">Nucleotide-binding</keyword>
<dbReference type="GO" id="GO:0016301">
    <property type="term" value="F:kinase activity"/>
    <property type="evidence" value="ECO:0007669"/>
    <property type="project" value="UniProtKB-KW"/>
</dbReference>